<dbReference type="Proteomes" id="UP000475928">
    <property type="component" value="Unassembled WGS sequence"/>
</dbReference>
<evidence type="ECO:0000313" key="2">
    <source>
        <dbReference type="Proteomes" id="UP000475928"/>
    </source>
</evidence>
<name>A0A6A0B7Z6_9LACT</name>
<proteinExistence type="predicted"/>
<sequence>MTENNSLKFYNDSLKNIEDILLQDHGKYASNFYIFSGSRGMDKMNVALSISENIPKYQNIIYADDHQLQILEVEKSSFYNSNKVTTAPFGIVQLLTKQDNLENPSVTPDLIIMPIRYKEDYIAALKAVNQGIDVFGIVTANTVKNTYNQIQLMLSNLTKDVKEDISKQISYVFCISNKNKKLTIDTSRKRNANLSEHDDTLFLKTLEKTAEIENLKDQKHEESSNEFITDLIATLKEATANFATFGEGEEGLKEILQYDAFLNTTIAYLLKAPTAIIMNAFKYYSNFVKWWNTHSLEDRTKMAEQLSQEALQHISDHPEVDWAEDLSGENWKPREKNFIEFLAKLNQKFKTLETDSEI</sequence>
<keyword evidence="2" id="KW-1185">Reference proteome</keyword>
<comment type="caution">
    <text evidence="1">The sequence shown here is derived from an EMBL/GenBank/DDBJ whole genome shotgun (WGS) entry which is preliminary data.</text>
</comment>
<gene>
    <name evidence="1" type="ORF">Hs20B_18100</name>
</gene>
<accession>A0A6A0B7Z6</accession>
<reference evidence="1 2" key="1">
    <citation type="submission" date="2020-02" db="EMBL/GenBank/DDBJ databases">
        <title>Draft genome sequence of Lactococcus sp. Hs20B0-1.</title>
        <authorList>
            <person name="Noda S."/>
            <person name="Yuki M."/>
            <person name="Ohkuma M."/>
        </authorList>
    </citation>
    <scope>NUCLEOTIDE SEQUENCE [LARGE SCALE GENOMIC DNA]</scope>
    <source>
        <strain evidence="1 2">Hs20B0-1</strain>
    </source>
</reference>
<organism evidence="1 2">
    <name type="scientific">Pseudolactococcus insecticola</name>
    <dbReference type="NCBI Taxonomy" id="2709158"/>
    <lineage>
        <taxon>Bacteria</taxon>
        <taxon>Bacillati</taxon>
        <taxon>Bacillota</taxon>
        <taxon>Bacilli</taxon>
        <taxon>Lactobacillales</taxon>
        <taxon>Streptococcaceae</taxon>
        <taxon>Pseudolactococcus</taxon>
    </lineage>
</organism>
<evidence type="ECO:0000313" key="1">
    <source>
        <dbReference type="EMBL" id="GFH41412.1"/>
    </source>
</evidence>
<protein>
    <submittedName>
        <fullName evidence="1">Uncharacterized protein</fullName>
    </submittedName>
</protein>
<dbReference type="EMBL" id="BLLH01000015">
    <property type="protein sequence ID" value="GFH41412.1"/>
    <property type="molecule type" value="Genomic_DNA"/>
</dbReference>
<dbReference type="AlphaFoldDB" id="A0A6A0B7Z6"/>
<dbReference type="RefSeq" id="WP_172357886.1">
    <property type="nucleotide sequence ID" value="NZ_BLLH01000015.1"/>
</dbReference>